<dbReference type="EnsemblPlants" id="PGSC0003DMT400089649">
    <property type="protein sequence ID" value="PGSC0003DMT400089649"/>
    <property type="gene ID" value="PGSC0003DMG400039220"/>
</dbReference>
<accession>M1DIL7</accession>
<keyword evidence="2" id="KW-1185">Reference proteome</keyword>
<reference evidence="2" key="1">
    <citation type="journal article" date="2011" name="Nature">
        <title>Genome sequence and analysis of the tuber crop potato.</title>
        <authorList>
            <consortium name="The Potato Genome Sequencing Consortium"/>
        </authorList>
    </citation>
    <scope>NUCLEOTIDE SEQUENCE [LARGE SCALE GENOMIC DNA]</scope>
    <source>
        <strain evidence="2">cv. DM1-3 516 R44</strain>
    </source>
</reference>
<dbReference type="Proteomes" id="UP000011115">
    <property type="component" value="Unassembled WGS sequence"/>
</dbReference>
<proteinExistence type="predicted"/>
<protein>
    <submittedName>
        <fullName evidence="1">Uncharacterized protein</fullName>
    </submittedName>
</protein>
<evidence type="ECO:0000313" key="1">
    <source>
        <dbReference type="EnsemblPlants" id="PGSC0003DMT400089649"/>
    </source>
</evidence>
<sequence length="232" mass="26122">MKSNVPWNRQAYGTLSIKAYGTLSIKVNDEPWNRQAYGTLSIKVNDEPWNRQAYGTLSIKVNDEPWNRQAYGTLSIKASRPPLFGVGTHDTGFHDKLSWSMSVNAYFPSYLKYITYDHEKVFQSPELLFDVVAIDYNHTANDHSVEQAPPTPWIAAIGPVTDRTGRPLVGSETINIWSSMTYPTYGSCVRPQTIGGFRGSCTRSGKLQFLLISQIRGVTISLPWEHSFLNEV</sequence>
<dbReference type="AlphaFoldDB" id="M1DIL7"/>
<dbReference type="InParanoid" id="M1DIL7"/>
<dbReference type="PaxDb" id="4113-PGSC0003DMT400089649"/>
<dbReference type="Gramene" id="PGSC0003DMT400089649">
    <property type="protein sequence ID" value="PGSC0003DMT400089649"/>
    <property type="gene ID" value="PGSC0003DMG400039220"/>
</dbReference>
<name>M1DIL7_SOLTU</name>
<evidence type="ECO:0000313" key="2">
    <source>
        <dbReference type="Proteomes" id="UP000011115"/>
    </source>
</evidence>
<organism evidence="1 2">
    <name type="scientific">Solanum tuberosum</name>
    <name type="common">Potato</name>
    <dbReference type="NCBI Taxonomy" id="4113"/>
    <lineage>
        <taxon>Eukaryota</taxon>
        <taxon>Viridiplantae</taxon>
        <taxon>Streptophyta</taxon>
        <taxon>Embryophyta</taxon>
        <taxon>Tracheophyta</taxon>
        <taxon>Spermatophyta</taxon>
        <taxon>Magnoliopsida</taxon>
        <taxon>eudicotyledons</taxon>
        <taxon>Gunneridae</taxon>
        <taxon>Pentapetalae</taxon>
        <taxon>asterids</taxon>
        <taxon>lamiids</taxon>
        <taxon>Solanales</taxon>
        <taxon>Solanaceae</taxon>
        <taxon>Solanoideae</taxon>
        <taxon>Solaneae</taxon>
        <taxon>Solanum</taxon>
    </lineage>
</organism>
<reference evidence="1" key="2">
    <citation type="submission" date="2015-06" db="UniProtKB">
        <authorList>
            <consortium name="EnsemblPlants"/>
        </authorList>
    </citation>
    <scope>IDENTIFICATION</scope>
    <source>
        <strain evidence="1">DM1-3 516 R44</strain>
    </source>
</reference>
<dbReference type="HOGENOM" id="CLU_1196630_0_0_1"/>